<protein>
    <submittedName>
        <fullName evidence="3">Uncharacterized protein</fullName>
    </submittedName>
</protein>
<organism evidence="3 4">
    <name type="scientific">Apiospora rasikravindrae</name>
    <dbReference type="NCBI Taxonomy" id="990691"/>
    <lineage>
        <taxon>Eukaryota</taxon>
        <taxon>Fungi</taxon>
        <taxon>Dikarya</taxon>
        <taxon>Ascomycota</taxon>
        <taxon>Pezizomycotina</taxon>
        <taxon>Sordariomycetes</taxon>
        <taxon>Xylariomycetidae</taxon>
        <taxon>Amphisphaeriales</taxon>
        <taxon>Apiosporaceae</taxon>
        <taxon>Apiospora</taxon>
    </lineage>
</organism>
<name>A0ABR1RQ81_9PEZI</name>
<feature type="compositionally biased region" description="Basic and acidic residues" evidence="1">
    <location>
        <begin position="40"/>
        <end position="51"/>
    </location>
</feature>
<keyword evidence="4" id="KW-1185">Reference proteome</keyword>
<comment type="caution">
    <text evidence="3">The sequence shown here is derived from an EMBL/GenBank/DDBJ whole genome shotgun (WGS) entry which is preliminary data.</text>
</comment>
<keyword evidence="2" id="KW-0472">Membrane</keyword>
<feature type="transmembrane region" description="Helical" evidence="2">
    <location>
        <begin position="59"/>
        <end position="82"/>
    </location>
</feature>
<sequence>MAPVQLTASTTLMTGYSIKSGSHCYTASGRPDTRGCPVLHPRDDLVPEQPEHSQNPSSVAGAIVGVILVGLALIAIVMTVFWKCRVARWKRLEARYGNPEGDSMLSPINAGGKQKPLPTVPDSQILRSVPSVHDAGPEREASQPVTNHYYA</sequence>
<feature type="region of interest" description="Disordered" evidence="1">
    <location>
        <begin position="30"/>
        <end position="56"/>
    </location>
</feature>
<keyword evidence="2" id="KW-1133">Transmembrane helix</keyword>
<evidence type="ECO:0000313" key="4">
    <source>
        <dbReference type="Proteomes" id="UP001444661"/>
    </source>
</evidence>
<keyword evidence="2" id="KW-0812">Transmembrane</keyword>
<evidence type="ECO:0000256" key="2">
    <source>
        <dbReference type="SAM" id="Phobius"/>
    </source>
</evidence>
<evidence type="ECO:0000313" key="3">
    <source>
        <dbReference type="EMBL" id="KAK8016684.1"/>
    </source>
</evidence>
<dbReference type="EMBL" id="JAQQWK010000014">
    <property type="protein sequence ID" value="KAK8016684.1"/>
    <property type="molecule type" value="Genomic_DNA"/>
</dbReference>
<accession>A0ABR1RQ81</accession>
<proteinExistence type="predicted"/>
<reference evidence="3 4" key="1">
    <citation type="submission" date="2023-01" db="EMBL/GenBank/DDBJ databases">
        <title>Analysis of 21 Apiospora genomes using comparative genomics revels a genus with tremendous synthesis potential of carbohydrate active enzymes and secondary metabolites.</title>
        <authorList>
            <person name="Sorensen T."/>
        </authorList>
    </citation>
    <scope>NUCLEOTIDE SEQUENCE [LARGE SCALE GENOMIC DNA]</scope>
    <source>
        <strain evidence="3 4">CBS 33761</strain>
    </source>
</reference>
<gene>
    <name evidence="3" type="ORF">PG993_014873</name>
</gene>
<dbReference type="Proteomes" id="UP001444661">
    <property type="component" value="Unassembled WGS sequence"/>
</dbReference>
<evidence type="ECO:0000256" key="1">
    <source>
        <dbReference type="SAM" id="MobiDB-lite"/>
    </source>
</evidence>
<feature type="region of interest" description="Disordered" evidence="1">
    <location>
        <begin position="100"/>
        <end position="151"/>
    </location>
</feature>